<evidence type="ECO:0000313" key="8">
    <source>
        <dbReference type="EMBL" id="UOQ85177.1"/>
    </source>
</evidence>
<name>A0ABY4GPA5_9BACI</name>
<evidence type="ECO:0000313" key="9">
    <source>
        <dbReference type="Proteomes" id="UP000831537"/>
    </source>
</evidence>
<reference evidence="8 9" key="1">
    <citation type="submission" date="2022-04" db="EMBL/GenBank/DDBJ databases">
        <title>Gracilibacillus sp. isolated from saltern.</title>
        <authorList>
            <person name="Won M."/>
            <person name="Lee C.-M."/>
            <person name="Woen H.-Y."/>
            <person name="Kwon S.-W."/>
        </authorList>
    </citation>
    <scope>NUCLEOTIDE SEQUENCE [LARGE SCALE GENOMIC DNA]</scope>
    <source>
        <strain evidence="8 9">SSPM10-3</strain>
    </source>
</reference>
<keyword evidence="9" id="KW-1185">Reference proteome</keyword>
<keyword evidence="8" id="KW-0966">Cell projection</keyword>
<gene>
    <name evidence="8" type="ORF">MUN87_21450</name>
</gene>
<evidence type="ECO:0000256" key="4">
    <source>
        <dbReference type="ARBA" id="ARBA00023186"/>
    </source>
</evidence>
<keyword evidence="8" id="KW-0969">Cilium</keyword>
<protein>
    <recommendedName>
        <fullName evidence="7">Flagellar protein FliT</fullName>
    </recommendedName>
</protein>
<evidence type="ECO:0000256" key="6">
    <source>
        <dbReference type="ARBA" id="ARBA00093785"/>
    </source>
</evidence>
<evidence type="ECO:0000256" key="7">
    <source>
        <dbReference type="ARBA" id="ARBA00093797"/>
    </source>
</evidence>
<evidence type="ECO:0000256" key="2">
    <source>
        <dbReference type="ARBA" id="ARBA00022490"/>
    </source>
</evidence>
<dbReference type="Proteomes" id="UP000831537">
    <property type="component" value="Chromosome"/>
</dbReference>
<sequence length="117" mass="13677">MTNIQQIYDITQQLDQILSSSITAQNRQAVLDEAETVLDEREKLIQQLAGPYTEEEKRLANSFFSIDERVQQKMKLLLDDLKKEMKISKKKKSSNQKYLNPYKNVATYDGTFLDKKK</sequence>
<dbReference type="RefSeq" id="WP_244743881.1">
    <property type="nucleotide sequence ID" value="NZ_CP095071.1"/>
</dbReference>
<keyword evidence="8" id="KW-0282">Flagellum</keyword>
<evidence type="ECO:0000256" key="3">
    <source>
        <dbReference type="ARBA" id="ARBA00022795"/>
    </source>
</evidence>
<evidence type="ECO:0000256" key="1">
    <source>
        <dbReference type="ARBA" id="ARBA00004514"/>
    </source>
</evidence>
<proteinExistence type="inferred from homology"/>
<accession>A0ABY4GPA5</accession>
<keyword evidence="2" id="KW-0963">Cytoplasm</keyword>
<comment type="similarity">
    <text evidence="6">Belongs to the bacillales FliT family.</text>
</comment>
<keyword evidence="3" id="KW-1005">Bacterial flagellum biogenesis</keyword>
<comment type="subcellular location">
    <subcellularLocation>
        <location evidence="1">Cytoplasm</location>
        <location evidence="1">Cytosol</location>
    </subcellularLocation>
</comment>
<dbReference type="EMBL" id="CP095071">
    <property type="protein sequence ID" value="UOQ85177.1"/>
    <property type="molecule type" value="Genomic_DNA"/>
</dbReference>
<comment type="function">
    <text evidence="5">May act as an export chaperone for the filament capping protein FliD.</text>
</comment>
<dbReference type="InterPro" id="IPR008622">
    <property type="entry name" value="FliT"/>
</dbReference>
<keyword evidence="4" id="KW-0143">Chaperone</keyword>
<evidence type="ECO:0000256" key="5">
    <source>
        <dbReference type="ARBA" id="ARBA00093765"/>
    </source>
</evidence>
<dbReference type="Pfam" id="PF05400">
    <property type="entry name" value="FliT"/>
    <property type="match status" value="1"/>
</dbReference>
<organism evidence="8 9">
    <name type="scientific">Gracilibacillus salinarum</name>
    <dbReference type="NCBI Taxonomy" id="2932255"/>
    <lineage>
        <taxon>Bacteria</taxon>
        <taxon>Bacillati</taxon>
        <taxon>Bacillota</taxon>
        <taxon>Bacilli</taxon>
        <taxon>Bacillales</taxon>
        <taxon>Bacillaceae</taxon>
        <taxon>Gracilibacillus</taxon>
    </lineage>
</organism>